<comment type="caution">
    <text evidence="1">The sequence shown here is derived from an EMBL/GenBank/DDBJ whole genome shotgun (WGS) entry which is preliminary data.</text>
</comment>
<accession>A0A941FJC2</accession>
<name>A0A941FJC2_9BACI</name>
<reference evidence="1" key="1">
    <citation type="submission" date="2021-04" db="EMBL/GenBank/DDBJ databases">
        <title>Whole genome sequencing of Enterococci isolates from hospitalized patients.</title>
        <authorList>
            <person name="Ogoti B.M."/>
            <person name="Onyambu F.G."/>
        </authorList>
    </citation>
    <scope>NUCLEOTIDE SEQUENCE</scope>
    <source>
        <strain evidence="1">242</strain>
    </source>
</reference>
<protein>
    <submittedName>
        <fullName evidence="1">Uncharacterized protein</fullName>
    </submittedName>
</protein>
<gene>
    <name evidence="1" type="ORF">KEH51_07280</name>
</gene>
<dbReference type="Proteomes" id="UP000680045">
    <property type="component" value="Unassembled WGS sequence"/>
</dbReference>
<organism evidence="1 2">
    <name type="scientific">Peribacillus frigoritolerans</name>
    <dbReference type="NCBI Taxonomy" id="450367"/>
    <lineage>
        <taxon>Bacteria</taxon>
        <taxon>Bacillati</taxon>
        <taxon>Bacillota</taxon>
        <taxon>Bacilli</taxon>
        <taxon>Bacillales</taxon>
        <taxon>Bacillaceae</taxon>
        <taxon>Peribacillus</taxon>
    </lineage>
</organism>
<evidence type="ECO:0000313" key="1">
    <source>
        <dbReference type="EMBL" id="MBR8644471.1"/>
    </source>
</evidence>
<proteinExistence type="predicted"/>
<dbReference type="EMBL" id="JAGTPW010000009">
    <property type="protein sequence ID" value="MBR8644471.1"/>
    <property type="molecule type" value="Genomic_DNA"/>
</dbReference>
<evidence type="ECO:0000313" key="2">
    <source>
        <dbReference type="Proteomes" id="UP000680045"/>
    </source>
</evidence>
<sequence>MVLVLLMAQAVIGIMMYVDGSGNEPMNRQAVMGQPAYRSNTTDSDDTENRLIAVRRQMIHRRKRQLMIRRALHKGA</sequence>
<dbReference type="AlphaFoldDB" id="A0A941FJC2"/>